<proteinExistence type="predicted"/>
<comment type="caution">
    <text evidence="2">The sequence shown here is derived from an EMBL/GenBank/DDBJ whole genome shotgun (WGS) entry which is preliminary data.</text>
</comment>
<evidence type="ECO:0000313" key="3">
    <source>
        <dbReference type="Proteomes" id="UP001596058"/>
    </source>
</evidence>
<protein>
    <submittedName>
        <fullName evidence="2">Uncharacterized protein</fullName>
    </submittedName>
</protein>
<sequence length="351" mass="36392">MTDSSSSSTDPFAAAYGNLGASIDPKSIDPNFKMRYSSVRKMGTNVAGYGQDLTAMSDQTRSIDIHQMAFGVIGGGMNVAHRSVRDSAADALKQAKDVLDSWKEALNTAADNTEEAEKASKAKPKGPGTPKVPTGPGMGKMPGAGDLGKMPDTSGLGNPKGIDPGDLDPGDLEKPEIPVTDPSDIEQPDLTTPDPNDIKQPDLTTPDPNDLQQPDLTTPNVSTPDLNGVDKPNTDLASVNPNPNLPTSTTTPQFRTPDTTAFNPNSVTPRTGVSYPEGNMGVSPGGPGSQGSIARALNSGVPPMYPPGGMGGAGGNSSDNDRERGPHLSEEEGVWGADVDYTPAVLGKEEE</sequence>
<feature type="region of interest" description="Disordered" evidence="1">
    <location>
        <begin position="110"/>
        <end position="351"/>
    </location>
</feature>
<dbReference type="EMBL" id="JBHSPA010000027">
    <property type="protein sequence ID" value="MFC5826694.1"/>
    <property type="molecule type" value="Genomic_DNA"/>
</dbReference>
<evidence type="ECO:0000313" key="2">
    <source>
        <dbReference type="EMBL" id="MFC5826694.1"/>
    </source>
</evidence>
<reference evidence="3" key="1">
    <citation type="journal article" date="2019" name="Int. J. Syst. Evol. Microbiol.">
        <title>The Global Catalogue of Microorganisms (GCM) 10K type strain sequencing project: providing services to taxonomists for standard genome sequencing and annotation.</title>
        <authorList>
            <consortium name="The Broad Institute Genomics Platform"/>
            <consortium name="The Broad Institute Genome Sequencing Center for Infectious Disease"/>
            <person name="Wu L."/>
            <person name="Ma J."/>
        </authorList>
    </citation>
    <scope>NUCLEOTIDE SEQUENCE [LARGE SCALE GENOMIC DNA]</scope>
    <source>
        <strain evidence="3">CCUG 53903</strain>
    </source>
</reference>
<name>A0ABW1CNS5_9ACTN</name>
<keyword evidence="3" id="KW-1185">Reference proteome</keyword>
<accession>A0ABW1CNS5</accession>
<feature type="compositionally biased region" description="Polar residues" evidence="1">
    <location>
        <begin position="261"/>
        <end position="271"/>
    </location>
</feature>
<dbReference type="RefSeq" id="WP_379516209.1">
    <property type="nucleotide sequence ID" value="NZ_JBHSPA010000027.1"/>
</dbReference>
<feature type="compositionally biased region" description="Basic and acidic residues" evidence="1">
    <location>
        <begin position="319"/>
        <end position="330"/>
    </location>
</feature>
<gene>
    <name evidence="2" type="ORF">ACFPZ3_22725</name>
</gene>
<feature type="compositionally biased region" description="Polar residues" evidence="1">
    <location>
        <begin position="202"/>
        <end position="225"/>
    </location>
</feature>
<feature type="compositionally biased region" description="Low complexity" evidence="1">
    <location>
        <begin position="125"/>
        <end position="135"/>
    </location>
</feature>
<evidence type="ECO:0000256" key="1">
    <source>
        <dbReference type="SAM" id="MobiDB-lite"/>
    </source>
</evidence>
<dbReference type="Proteomes" id="UP001596058">
    <property type="component" value="Unassembled WGS sequence"/>
</dbReference>
<feature type="compositionally biased region" description="Low complexity" evidence="1">
    <location>
        <begin position="240"/>
        <end position="260"/>
    </location>
</feature>
<feature type="compositionally biased region" description="Gly residues" evidence="1">
    <location>
        <begin position="136"/>
        <end position="146"/>
    </location>
</feature>
<organism evidence="2 3">
    <name type="scientific">Nonomuraea insulae</name>
    <dbReference type="NCBI Taxonomy" id="1616787"/>
    <lineage>
        <taxon>Bacteria</taxon>
        <taxon>Bacillati</taxon>
        <taxon>Actinomycetota</taxon>
        <taxon>Actinomycetes</taxon>
        <taxon>Streptosporangiales</taxon>
        <taxon>Streptosporangiaceae</taxon>
        <taxon>Nonomuraea</taxon>
    </lineage>
</organism>